<name>A0A0C3JGE6_PISTI</name>
<dbReference type="EMBL" id="KN831958">
    <property type="protein sequence ID" value="KIO08138.1"/>
    <property type="molecule type" value="Genomic_DNA"/>
</dbReference>
<reference evidence="2" key="2">
    <citation type="submission" date="2015-01" db="EMBL/GenBank/DDBJ databases">
        <title>Evolutionary Origins and Diversification of the Mycorrhizal Mutualists.</title>
        <authorList>
            <consortium name="DOE Joint Genome Institute"/>
            <consortium name="Mycorrhizal Genomics Consortium"/>
            <person name="Kohler A."/>
            <person name="Kuo A."/>
            <person name="Nagy L.G."/>
            <person name="Floudas D."/>
            <person name="Copeland A."/>
            <person name="Barry K.W."/>
            <person name="Cichocki N."/>
            <person name="Veneault-Fourrey C."/>
            <person name="LaButti K."/>
            <person name="Lindquist E.A."/>
            <person name="Lipzen A."/>
            <person name="Lundell T."/>
            <person name="Morin E."/>
            <person name="Murat C."/>
            <person name="Riley R."/>
            <person name="Ohm R."/>
            <person name="Sun H."/>
            <person name="Tunlid A."/>
            <person name="Henrissat B."/>
            <person name="Grigoriev I.V."/>
            <person name="Hibbett D.S."/>
            <person name="Martin F."/>
        </authorList>
    </citation>
    <scope>NUCLEOTIDE SEQUENCE [LARGE SCALE GENOMIC DNA]</scope>
    <source>
        <strain evidence="2">Marx 270</strain>
    </source>
</reference>
<gene>
    <name evidence="1" type="ORF">M404DRAFT_135140</name>
</gene>
<dbReference type="Proteomes" id="UP000054217">
    <property type="component" value="Unassembled WGS sequence"/>
</dbReference>
<evidence type="ECO:0000313" key="1">
    <source>
        <dbReference type="EMBL" id="KIO08138.1"/>
    </source>
</evidence>
<accession>A0A0C3JGE6</accession>
<dbReference type="HOGENOM" id="CLU_055157_1_0_1"/>
<reference evidence="1 2" key="1">
    <citation type="submission" date="2014-04" db="EMBL/GenBank/DDBJ databases">
        <authorList>
            <consortium name="DOE Joint Genome Institute"/>
            <person name="Kuo A."/>
            <person name="Kohler A."/>
            <person name="Costa M.D."/>
            <person name="Nagy L.G."/>
            <person name="Floudas D."/>
            <person name="Copeland A."/>
            <person name="Barry K.W."/>
            <person name="Cichocki N."/>
            <person name="Veneault-Fourrey C."/>
            <person name="LaButti K."/>
            <person name="Lindquist E.A."/>
            <person name="Lipzen A."/>
            <person name="Lundell T."/>
            <person name="Morin E."/>
            <person name="Murat C."/>
            <person name="Sun H."/>
            <person name="Tunlid A."/>
            <person name="Henrissat B."/>
            <person name="Grigoriev I.V."/>
            <person name="Hibbett D.S."/>
            <person name="Martin F."/>
            <person name="Nordberg H.P."/>
            <person name="Cantor M.N."/>
            <person name="Hua S.X."/>
        </authorList>
    </citation>
    <scope>NUCLEOTIDE SEQUENCE [LARGE SCALE GENOMIC DNA]</scope>
    <source>
        <strain evidence="1 2">Marx 270</strain>
    </source>
</reference>
<keyword evidence="2" id="KW-1185">Reference proteome</keyword>
<dbReference type="InParanoid" id="A0A0C3JGE6"/>
<organism evidence="1 2">
    <name type="scientific">Pisolithus tinctorius Marx 270</name>
    <dbReference type="NCBI Taxonomy" id="870435"/>
    <lineage>
        <taxon>Eukaryota</taxon>
        <taxon>Fungi</taxon>
        <taxon>Dikarya</taxon>
        <taxon>Basidiomycota</taxon>
        <taxon>Agaricomycotina</taxon>
        <taxon>Agaricomycetes</taxon>
        <taxon>Agaricomycetidae</taxon>
        <taxon>Boletales</taxon>
        <taxon>Sclerodermatineae</taxon>
        <taxon>Pisolithaceae</taxon>
        <taxon>Pisolithus</taxon>
    </lineage>
</organism>
<proteinExistence type="predicted"/>
<protein>
    <submittedName>
        <fullName evidence="1">Uncharacterized protein</fullName>
    </submittedName>
</protein>
<dbReference type="OrthoDB" id="2976829at2759"/>
<dbReference type="AlphaFoldDB" id="A0A0C3JGE6"/>
<sequence length="100" mass="11234">MIQLQKAPPGAIAPPPIPSKGIFQLDVDSDIWQDVGIEEGYPDPPGWLADEGVCKGIRLMLEVDRCNEEERRLSREQTILQEWFSVEWQSVEAAQNNAGE</sequence>
<evidence type="ECO:0000313" key="2">
    <source>
        <dbReference type="Proteomes" id="UP000054217"/>
    </source>
</evidence>